<evidence type="ECO:0000256" key="1">
    <source>
        <dbReference type="ARBA" id="ARBA00022980"/>
    </source>
</evidence>
<evidence type="ECO:0000313" key="5">
    <source>
        <dbReference type="Proteomes" id="UP000677668"/>
    </source>
</evidence>
<dbReference type="Gene3D" id="3.30.1320.10">
    <property type="match status" value="1"/>
</dbReference>
<sequence>MLSIRLTRRGTHRRPFYRIVVAEKRSKRDGGFIEVLGYRDPLTNPEKLVVKLDRVDYWLKCGAQPSDTVRALIARARREAETATPEASA</sequence>
<keyword evidence="1 3" id="KW-0689">Ribosomal protein</keyword>
<evidence type="ECO:0000256" key="3">
    <source>
        <dbReference type="HAMAP-Rule" id="MF_00385"/>
    </source>
</evidence>
<dbReference type="InterPro" id="IPR023803">
    <property type="entry name" value="Ribosomal_bS16_dom_sf"/>
</dbReference>
<protein>
    <recommendedName>
        <fullName evidence="3">Small ribosomal subunit protein bS16</fullName>
    </recommendedName>
</protein>
<dbReference type="NCBIfam" id="TIGR00002">
    <property type="entry name" value="S16"/>
    <property type="match status" value="1"/>
</dbReference>
<accession>A0ABX8AYU5</accession>
<dbReference type="InterPro" id="IPR000307">
    <property type="entry name" value="Ribosomal_bS16"/>
</dbReference>
<dbReference type="HAMAP" id="MF_00385">
    <property type="entry name" value="Ribosomal_bS16"/>
    <property type="match status" value="1"/>
</dbReference>
<dbReference type="RefSeq" id="WP_058866915.1">
    <property type="nucleotide sequence ID" value="NZ_CP072642.1"/>
</dbReference>
<keyword evidence="5" id="KW-1185">Reference proteome</keyword>
<gene>
    <name evidence="3 4" type="primary">rpsP</name>
    <name evidence="4" type="ORF">J8C05_09220</name>
</gene>
<proteinExistence type="inferred from homology"/>
<organism evidence="4 5">
    <name type="scientific">Chloracidobacterium sp. N</name>
    <dbReference type="NCBI Taxonomy" id="2821540"/>
    <lineage>
        <taxon>Bacteria</taxon>
        <taxon>Pseudomonadati</taxon>
        <taxon>Acidobacteriota</taxon>
        <taxon>Terriglobia</taxon>
        <taxon>Terriglobales</taxon>
        <taxon>Acidobacteriaceae</taxon>
        <taxon>Chloracidobacterium</taxon>
        <taxon>Chloracidobacterium aggregatum</taxon>
    </lineage>
</organism>
<dbReference type="Proteomes" id="UP000677668">
    <property type="component" value="Chromosome 1"/>
</dbReference>
<evidence type="ECO:0000256" key="2">
    <source>
        <dbReference type="ARBA" id="ARBA00023274"/>
    </source>
</evidence>
<dbReference type="SUPFAM" id="SSF54565">
    <property type="entry name" value="Ribosomal protein S16"/>
    <property type="match status" value="1"/>
</dbReference>
<dbReference type="PANTHER" id="PTHR12919">
    <property type="entry name" value="30S RIBOSOMAL PROTEIN S16"/>
    <property type="match status" value="1"/>
</dbReference>
<dbReference type="GO" id="GO:0005840">
    <property type="term" value="C:ribosome"/>
    <property type="evidence" value="ECO:0007669"/>
    <property type="project" value="UniProtKB-KW"/>
</dbReference>
<evidence type="ECO:0000313" key="4">
    <source>
        <dbReference type="EMBL" id="QUV93545.1"/>
    </source>
</evidence>
<dbReference type="EMBL" id="CP072642">
    <property type="protein sequence ID" value="QUV93545.1"/>
    <property type="molecule type" value="Genomic_DNA"/>
</dbReference>
<name>A0ABX8AYU5_9BACT</name>
<keyword evidence="2 3" id="KW-0687">Ribonucleoprotein</keyword>
<reference evidence="4 5" key="1">
    <citation type="submission" date="2021-03" db="EMBL/GenBank/DDBJ databases">
        <title>Genomic and phenotypic characterization of Chloracidobacterium isolates provides evidence for multiple species.</title>
        <authorList>
            <person name="Saini M.K."/>
            <person name="Costas A.M.G."/>
            <person name="Tank M."/>
            <person name="Bryant D.A."/>
        </authorList>
    </citation>
    <scope>NUCLEOTIDE SEQUENCE [LARGE SCALE GENOMIC DNA]</scope>
    <source>
        <strain evidence="4 5">N</strain>
    </source>
</reference>
<dbReference type="Pfam" id="PF00886">
    <property type="entry name" value="Ribosomal_S16"/>
    <property type="match status" value="1"/>
</dbReference>
<dbReference type="PANTHER" id="PTHR12919:SF20">
    <property type="entry name" value="SMALL RIBOSOMAL SUBUNIT PROTEIN BS16M"/>
    <property type="match status" value="1"/>
</dbReference>
<comment type="similarity">
    <text evidence="3">Belongs to the bacterial ribosomal protein bS16 family.</text>
</comment>